<dbReference type="EMBL" id="BPLQ01004647">
    <property type="protein sequence ID" value="GIY09492.1"/>
    <property type="molecule type" value="Genomic_DNA"/>
</dbReference>
<sequence length="163" mass="19119">MPAEIGLATLGEPLTALITVDVTGEKYHRYDRLSNRWQTKHWTKIPFPYKGECSLDDARAIVKRQYLENRHRNCIYVAVYGETQKKFFITCDLLVFDLKDLKIRDNVHYYTALPPKFLENKYLIHLIEAILIAARGLHTPLLGTWIAGNMKQWLKLEHLVFFE</sequence>
<dbReference type="AlphaFoldDB" id="A0AAV4QMV7"/>
<gene>
    <name evidence="1" type="ORF">CDAR_597901</name>
</gene>
<name>A0AAV4QMV7_9ARAC</name>
<dbReference type="Proteomes" id="UP001054837">
    <property type="component" value="Unassembled WGS sequence"/>
</dbReference>
<comment type="caution">
    <text evidence="1">The sequence shown here is derived from an EMBL/GenBank/DDBJ whole genome shotgun (WGS) entry which is preliminary data.</text>
</comment>
<accession>A0AAV4QMV7</accession>
<keyword evidence="2" id="KW-1185">Reference proteome</keyword>
<evidence type="ECO:0000313" key="2">
    <source>
        <dbReference type="Proteomes" id="UP001054837"/>
    </source>
</evidence>
<reference evidence="1 2" key="1">
    <citation type="submission" date="2021-06" db="EMBL/GenBank/DDBJ databases">
        <title>Caerostris darwini draft genome.</title>
        <authorList>
            <person name="Kono N."/>
            <person name="Arakawa K."/>
        </authorList>
    </citation>
    <scope>NUCLEOTIDE SEQUENCE [LARGE SCALE GENOMIC DNA]</scope>
</reference>
<proteinExistence type="predicted"/>
<protein>
    <submittedName>
        <fullName evidence="1">Uncharacterized protein</fullName>
    </submittedName>
</protein>
<evidence type="ECO:0000313" key="1">
    <source>
        <dbReference type="EMBL" id="GIY09492.1"/>
    </source>
</evidence>
<organism evidence="1 2">
    <name type="scientific">Caerostris darwini</name>
    <dbReference type="NCBI Taxonomy" id="1538125"/>
    <lineage>
        <taxon>Eukaryota</taxon>
        <taxon>Metazoa</taxon>
        <taxon>Ecdysozoa</taxon>
        <taxon>Arthropoda</taxon>
        <taxon>Chelicerata</taxon>
        <taxon>Arachnida</taxon>
        <taxon>Araneae</taxon>
        <taxon>Araneomorphae</taxon>
        <taxon>Entelegynae</taxon>
        <taxon>Araneoidea</taxon>
        <taxon>Araneidae</taxon>
        <taxon>Caerostris</taxon>
    </lineage>
</organism>